<name>A0A8J3KY30_9ACTN</name>
<dbReference type="Proteomes" id="UP000630887">
    <property type="component" value="Unassembled WGS sequence"/>
</dbReference>
<evidence type="ECO:0000313" key="2">
    <source>
        <dbReference type="Proteomes" id="UP000630887"/>
    </source>
</evidence>
<dbReference type="EMBL" id="BONI01000005">
    <property type="protein sequence ID" value="GIG04165.1"/>
    <property type="molecule type" value="Genomic_DNA"/>
</dbReference>
<accession>A0A8J3KY30</accession>
<evidence type="ECO:0008006" key="3">
    <source>
        <dbReference type="Google" id="ProtNLM"/>
    </source>
</evidence>
<gene>
    <name evidence="1" type="ORF">Cco03nite_08650</name>
</gene>
<evidence type="ECO:0000313" key="1">
    <source>
        <dbReference type="EMBL" id="GIG04165.1"/>
    </source>
</evidence>
<comment type="caution">
    <text evidence="1">The sequence shown here is derived from an EMBL/GenBank/DDBJ whole genome shotgun (WGS) entry which is preliminary data.</text>
</comment>
<organism evidence="1 2">
    <name type="scientific">Catellatospora coxensis</name>
    <dbReference type="NCBI Taxonomy" id="310354"/>
    <lineage>
        <taxon>Bacteria</taxon>
        <taxon>Bacillati</taxon>
        <taxon>Actinomycetota</taxon>
        <taxon>Actinomycetes</taxon>
        <taxon>Micromonosporales</taxon>
        <taxon>Micromonosporaceae</taxon>
        <taxon>Catellatospora</taxon>
    </lineage>
</organism>
<dbReference type="AlphaFoldDB" id="A0A8J3KY30"/>
<sequence length="88" mass="9952">MNREQVDRTSISLPVDLAEYARAKGNGNTSAYLASLIEKDRRLDRIKAMLAEHGYTGEQAITDAGVAAMRDRLHRVRRERANRRQQAA</sequence>
<keyword evidence="2" id="KW-1185">Reference proteome</keyword>
<dbReference type="RefSeq" id="WP_203688738.1">
    <property type="nucleotide sequence ID" value="NZ_BAAALC010000011.1"/>
</dbReference>
<proteinExistence type="predicted"/>
<protein>
    <recommendedName>
        <fullName evidence="3">CopG family transcriptional regulator</fullName>
    </recommendedName>
</protein>
<reference evidence="1 2" key="1">
    <citation type="submission" date="2021-01" db="EMBL/GenBank/DDBJ databases">
        <title>Whole genome shotgun sequence of Catellatospora coxensis NBRC 107359.</title>
        <authorList>
            <person name="Komaki H."/>
            <person name="Tamura T."/>
        </authorList>
    </citation>
    <scope>NUCLEOTIDE SEQUENCE [LARGE SCALE GENOMIC DNA]</scope>
    <source>
        <strain evidence="1 2">NBRC 107359</strain>
    </source>
</reference>